<protein>
    <submittedName>
        <fullName evidence="5">Ankyrin repeat domain-containing protein</fullName>
    </submittedName>
</protein>
<name>A0A8J7V3L6_9PROT</name>
<reference evidence="5" key="1">
    <citation type="submission" date="2021-04" db="EMBL/GenBank/DDBJ databases">
        <authorList>
            <person name="Zhang D.-C."/>
        </authorList>
    </citation>
    <scope>NUCLEOTIDE SEQUENCE</scope>
    <source>
        <strain evidence="5">CGMCC 1.15697</strain>
    </source>
</reference>
<evidence type="ECO:0000313" key="6">
    <source>
        <dbReference type="Proteomes" id="UP000672602"/>
    </source>
</evidence>
<evidence type="ECO:0000256" key="3">
    <source>
        <dbReference type="PROSITE-ProRule" id="PRU00023"/>
    </source>
</evidence>
<keyword evidence="4" id="KW-0732">Signal</keyword>
<dbReference type="InterPro" id="IPR036770">
    <property type="entry name" value="Ankyrin_rpt-contain_sf"/>
</dbReference>
<dbReference type="Gene3D" id="1.25.40.20">
    <property type="entry name" value="Ankyrin repeat-containing domain"/>
    <property type="match status" value="1"/>
</dbReference>
<dbReference type="Pfam" id="PF12796">
    <property type="entry name" value="Ank_2"/>
    <property type="match status" value="1"/>
</dbReference>
<organism evidence="5 6">
    <name type="scientific">Marivibrio halodurans</name>
    <dbReference type="NCBI Taxonomy" id="2039722"/>
    <lineage>
        <taxon>Bacteria</taxon>
        <taxon>Pseudomonadati</taxon>
        <taxon>Pseudomonadota</taxon>
        <taxon>Alphaproteobacteria</taxon>
        <taxon>Rhodospirillales</taxon>
        <taxon>Rhodospirillaceae</taxon>
        <taxon>Marivibrio</taxon>
    </lineage>
</organism>
<sequence>MRERSYPLLLAGLLAIATLLPATAGAQTVLGAAPPLIQAVEAGDLEAARGELLRGENPNMTDTDGQNPVIIAARNGDVEMIETLIQRGSSPNWQDEIGNSPLHWAVETGDWVVLDILLKNGANPNLTNRQGLTPVMTATRDGYRDLVERLLEAEPDLGIRDYTGRDVLDYARTSRAPGLEQTLMDAGAR</sequence>
<comment type="caution">
    <text evidence="5">The sequence shown here is derived from an EMBL/GenBank/DDBJ whole genome shotgun (WGS) entry which is preliminary data.</text>
</comment>
<evidence type="ECO:0000256" key="2">
    <source>
        <dbReference type="ARBA" id="ARBA00023043"/>
    </source>
</evidence>
<accession>A0A8J7V3L6</accession>
<proteinExistence type="predicted"/>
<gene>
    <name evidence="5" type="ORF">KAJ83_13795</name>
</gene>
<feature type="chain" id="PRO_5035160318" evidence="4">
    <location>
        <begin position="27"/>
        <end position="189"/>
    </location>
</feature>
<dbReference type="GO" id="GO:0085020">
    <property type="term" value="P:protein K6-linked ubiquitination"/>
    <property type="evidence" value="ECO:0007669"/>
    <property type="project" value="TreeGrafter"/>
</dbReference>
<keyword evidence="1" id="KW-0677">Repeat</keyword>
<dbReference type="SUPFAM" id="SSF48403">
    <property type="entry name" value="Ankyrin repeat"/>
    <property type="match status" value="1"/>
</dbReference>
<dbReference type="PANTHER" id="PTHR24171:SF8">
    <property type="entry name" value="BRCA1-ASSOCIATED RING DOMAIN PROTEIN 1"/>
    <property type="match status" value="1"/>
</dbReference>
<dbReference type="EMBL" id="JAGMWN010000006">
    <property type="protein sequence ID" value="MBP5858087.1"/>
    <property type="molecule type" value="Genomic_DNA"/>
</dbReference>
<dbReference type="Proteomes" id="UP000672602">
    <property type="component" value="Unassembled WGS sequence"/>
</dbReference>
<feature type="repeat" description="ANK" evidence="3">
    <location>
        <begin position="64"/>
        <end position="96"/>
    </location>
</feature>
<dbReference type="PROSITE" id="PS50088">
    <property type="entry name" value="ANK_REPEAT"/>
    <property type="match status" value="3"/>
</dbReference>
<keyword evidence="2 3" id="KW-0040">ANK repeat</keyword>
<dbReference type="AlphaFoldDB" id="A0A8J7V3L6"/>
<feature type="repeat" description="ANK" evidence="3">
    <location>
        <begin position="130"/>
        <end position="162"/>
    </location>
</feature>
<evidence type="ECO:0000256" key="4">
    <source>
        <dbReference type="SAM" id="SignalP"/>
    </source>
</evidence>
<dbReference type="RefSeq" id="WP_210682666.1">
    <property type="nucleotide sequence ID" value="NZ_JAGMWN010000006.1"/>
</dbReference>
<feature type="signal peptide" evidence="4">
    <location>
        <begin position="1"/>
        <end position="26"/>
    </location>
</feature>
<dbReference type="PANTHER" id="PTHR24171">
    <property type="entry name" value="ANKYRIN REPEAT DOMAIN-CONTAINING PROTEIN 39-RELATED"/>
    <property type="match status" value="1"/>
</dbReference>
<dbReference type="PROSITE" id="PS50297">
    <property type="entry name" value="ANK_REP_REGION"/>
    <property type="match status" value="3"/>
</dbReference>
<dbReference type="SMART" id="SM00248">
    <property type="entry name" value="ANK"/>
    <property type="match status" value="4"/>
</dbReference>
<evidence type="ECO:0000256" key="1">
    <source>
        <dbReference type="ARBA" id="ARBA00022737"/>
    </source>
</evidence>
<feature type="repeat" description="ANK" evidence="3">
    <location>
        <begin position="97"/>
        <end position="129"/>
    </location>
</feature>
<dbReference type="InterPro" id="IPR002110">
    <property type="entry name" value="Ankyrin_rpt"/>
</dbReference>
<keyword evidence="6" id="KW-1185">Reference proteome</keyword>
<dbReference type="GO" id="GO:0004842">
    <property type="term" value="F:ubiquitin-protein transferase activity"/>
    <property type="evidence" value="ECO:0007669"/>
    <property type="project" value="TreeGrafter"/>
</dbReference>
<evidence type="ECO:0000313" key="5">
    <source>
        <dbReference type="EMBL" id="MBP5858087.1"/>
    </source>
</evidence>